<proteinExistence type="predicted"/>
<evidence type="ECO:0000313" key="1">
    <source>
        <dbReference type="EMBL" id="KAI3680840.1"/>
    </source>
</evidence>
<protein>
    <submittedName>
        <fullName evidence="1">Uncharacterized protein</fullName>
    </submittedName>
</protein>
<accession>A0ACB8Y6A8</accession>
<sequence>MNQDPKQFYLRQLDRLDSTIPSTNVTCKATVGIMWLFTRSQNRCTTFNAYKVQIKPEDHQISNINE</sequence>
<evidence type="ECO:0000313" key="2">
    <source>
        <dbReference type="Proteomes" id="UP001055879"/>
    </source>
</evidence>
<organism evidence="1 2">
    <name type="scientific">Arctium lappa</name>
    <name type="common">Greater burdock</name>
    <name type="synonym">Lappa major</name>
    <dbReference type="NCBI Taxonomy" id="4217"/>
    <lineage>
        <taxon>Eukaryota</taxon>
        <taxon>Viridiplantae</taxon>
        <taxon>Streptophyta</taxon>
        <taxon>Embryophyta</taxon>
        <taxon>Tracheophyta</taxon>
        <taxon>Spermatophyta</taxon>
        <taxon>Magnoliopsida</taxon>
        <taxon>eudicotyledons</taxon>
        <taxon>Gunneridae</taxon>
        <taxon>Pentapetalae</taxon>
        <taxon>asterids</taxon>
        <taxon>campanulids</taxon>
        <taxon>Asterales</taxon>
        <taxon>Asteraceae</taxon>
        <taxon>Carduoideae</taxon>
        <taxon>Cardueae</taxon>
        <taxon>Arctiinae</taxon>
        <taxon>Arctium</taxon>
    </lineage>
</organism>
<gene>
    <name evidence="1" type="ORF">L6452_35617</name>
</gene>
<dbReference type="EMBL" id="CM042059">
    <property type="protein sequence ID" value="KAI3680840.1"/>
    <property type="molecule type" value="Genomic_DNA"/>
</dbReference>
<reference evidence="2" key="1">
    <citation type="journal article" date="2022" name="Mol. Ecol. Resour.">
        <title>The genomes of chicory, endive, great burdock and yacon provide insights into Asteraceae palaeo-polyploidization history and plant inulin production.</title>
        <authorList>
            <person name="Fan W."/>
            <person name="Wang S."/>
            <person name="Wang H."/>
            <person name="Wang A."/>
            <person name="Jiang F."/>
            <person name="Liu H."/>
            <person name="Zhao H."/>
            <person name="Xu D."/>
            <person name="Zhang Y."/>
        </authorList>
    </citation>
    <scope>NUCLEOTIDE SEQUENCE [LARGE SCALE GENOMIC DNA]</scope>
    <source>
        <strain evidence="2">cv. Niubang</strain>
    </source>
</reference>
<dbReference type="Proteomes" id="UP001055879">
    <property type="component" value="Linkage Group LG13"/>
</dbReference>
<keyword evidence="2" id="KW-1185">Reference proteome</keyword>
<reference evidence="1 2" key="2">
    <citation type="journal article" date="2022" name="Mol. Ecol. Resour.">
        <title>The genomes of chicory, endive, great burdock and yacon provide insights into Asteraceae paleo-polyploidization history and plant inulin production.</title>
        <authorList>
            <person name="Fan W."/>
            <person name="Wang S."/>
            <person name="Wang H."/>
            <person name="Wang A."/>
            <person name="Jiang F."/>
            <person name="Liu H."/>
            <person name="Zhao H."/>
            <person name="Xu D."/>
            <person name="Zhang Y."/>
        </authorList>
    </citation>
    <scope>NUCLEOTIDE SEQUENCE [LARGE SCALE GENOMIC DNA]</scope>
    <source>
        <strain evidence="2">cv. Niubang</strain>
    </source>
</reference>
<comment type="caution">
    <text evidence="1">The sequence shown here is derived from an EMBL/GenBank/DDBJ whole genome shotgun (WGS) entry which is preliminary data.</text>
</comment>
<name>A0ACB8Y6A8_ARCLA</name>